<dbReference type="PANTHER" id="PTHR43806:SF11">
    <property type="entry name" value="CEREVISIN-RELATED"/>
    <property type="match status" value="1"/>
</dbReference>
<dbReference type="InterPro" id="IPR036852">
    <property type="entry name" value="Peptidase_S8/S53_dom_sf"/>
</dbReference>
<evidence type="ECO:0000256" key="7">
    <source>
        <dbReference type="SAM" id="SignalP"/>
    </source>
</evidence>
<dbReference type="Proteomes" id="UP001202831">
    <property type="component" value="Unassembled WGS sequence"/>
</dbReference>
<proteinExistence type="inferred from homology"/>
<dbReference type="Pfam" id="PF00082">
    <property type="entry name" value="Peptidase_S8"/>
    <property type="match status" value="1"/>
</dbReference>
<dbReference type="InterPro" id="IPR002884">
    <property type="entry name" value="P_dom"/>
</dbReference>
<dbReference type="InterPro" id="IPR037045">
    <property type="entry name" value="S8pro/Inhibitor_I9_sf"/>
</dbReference>
<dbReference type="RefSeq" id="WP_249249161.1">
    <property type="nucleotide sequence ID" value="NZ_JAKIKT010000004.1"/>
</dbReference>
<dbReference type="EMBL" id="JAKIKT010000004">
    <property type="protein sequence ID" value="MCL2914481.1"/>
    <property type="molecule type" value="Genomic_DNA"/>
</dbReference>
<keyword evidence="4 5" id="KW-0720">Serine protease</keyword>
<evidence type="ECO:0000256" key="5">
    <source>
        <dbReference type="PROSITE-ProRule" id="PRU01240"/>
    </source>
</evidence>
<feature type="chain" id="PRO_5046978659" evidence="7">
    <location>
        <begin position="24"/>
        <end position="661"/>
    </location>
</feature>
<dbReference type="PROSITE" id="PS00138">
    <property type="entry name" value="SUBTILASE_SER"/>
    <property type="match status" value="1"/>
</dbReference>
<feature type="active site" description="Charge relay system" evidence="5">
    <location>
        <position position="353"/>
    </location>
</feature>
<evidence type="ECO:0000256" key="1">
    <source>
        <dbReference type="ARBA" id="ARBA00011073"/>
    </source>
</evidence>
<evidence type="ECO:0000256" key="4">
    <source>
        <dbReference type="ARBA" id="ARBA00022825"/>
    </source>
</evidence>
<dbReference type="SUPFAM" id="SSF52743">
    <property type="entry name" value="Subtilisin-like"/>
    <property type="match status" value="1"/>
</dbReference>
<dbReference type="InterPro" id="IPR022398">
    <property type="entry name" value="Peptidase_S8_His-AS"/>
</dbReference>
<accession>A0ABT0N7R3</accession>
<comment type="similarity">
    <text evidence="1 5 6">Belongs to the peptidase S8 family.</text>
</comment>
<evidence type="ECO:0000256" key="2">
    <source>
        <dbReference type="ARBA" id="ARBA00022670"/>
    </source>
</evidence>
<dbReference type="PROSITE" id="PS00136">
    <property type="entry name" value="SUBTILASE_ASP"/>
    <property type="match status" value="1"/>
</dbReference>
<reference evidence="9 10" key="1">
    <citation type="submission" date="2022-01" db="EMBL/GenBank/DDBJ databases">
        <title>Whole genome-based taxonomy of the Shewanellaceae.</title>
        <authorList>
            <person name="Martin-Rodriguez A.J."/>
        </authorList>
    </citation>
    <scope>NUCLEOTIDE SEQUENCE [LARGE SCALE GENOMIC DNA]</scope>
    <source>
        <strain evidence="9 10">DSM 21332</strain>
    </source>
</reference>
<evidence type="ECO:0000313" key="9">
    <source>
        <dbReference type="EMBL" id="MCL2914481.1"/>
    </source>
</evidence>
<dbReference type="Gene3D" id="3.40.50.200">
    <property type="entry name" value="Peptidase S8/S53 domain"/>
    <property type="match status" value="1"/>
</dbReference>
<evidence type="ECO:0000259" key="8">
    <source>
        <dbReference type="PROSITE" id="PS51829"/>
    </source>
</evidence>
<feature type="active site" description="Charge relay system" evidence="5">
    <location>
        <position position="168"/>
    </location>
</feature>
<comment type="caution">
    <text evidence="9">The sequence shown here is derived from an EMBL/GenBank/DDBJ whole genome shotgun (WGS) entry which is preliminary data.</text>
</comment>
<gene>
    <name evidence="9" type="ORF">L2725_11965</name>
</gene>
<dbReference type="Gene3D" id="2.60.120.260">
    <property type="entry name" value="Galactose-binding domain-like"/>
    <property type="match status" value="2"/>
</dbReference>
<keyword evidence="3 5" id="KW-0378">Hydrolase</keyword>
<dbReference type="InterPro" id="IPR034193">
    <property type="entry name" value="PCSK9_ProteinaseK-like"/>
</dbReference>
<dbReference type="Gene3D" id="3.30.70.80">
    <property type="entry name" value="Peptidase S8 propeptide/proteinase inhibitor I9"/>
    <property type="match status" value="1"/>
</dbReference>
<dbReference type="InterPro" id="IPR015500">
    <property type="entry name" value="Peptidase_S8_subtilisin-rel"/>
</dbReference>
<name>A0ABT0N7R3_9GAMM</name>
<dbReference type="CDD" id="cd04077">
    <property type="entry name" value="Peptidases_S8_PCSK9_ProteinaseK_like"/>
    <property type="match status" value="1"/>
</dbReference>
<evidence type="ECO:0000256" key="3">
    <source>
        <dbReference type="ARBA" id="ARBA00022801"/>
    </source>
</evidence>
<sequence>MQNKYLMSAMLAMSALGLSTAHSAPNLKGKEFQLKPPKEVNRGFKNTYIVVFNTPSILNTRSKGAVSDYARMQANMMENRYGVRMADDFGDIINAVEVRASPRKIRRMRRDPNVLYIEPVKLTRVAPVSASSSTSSWGLDRVDQRDLPLDGNYHYDYDGSGVTAYVIDTGVMNSHNDFGGRATSGYDFYDNDPDASDCHGHGTHVAGTIGGSTWGMAKNVNLVGIKVLSCGGSGSTTQVIQALNWIRNNRTGPSVANISLQFGSSRALNDAVNAAVDAGINVVVAAGNWSTNACNVSPAGAMKAITVAASDRNDRRASWSNYGSCIDIFAPGVSITSAMIGSNSNTATWSGTSMASPHVAGAVALMLDAHPGMTPVQIRDDIVERGTEGKISNPSGSLNKLLYSLEEVVCAACPPPPCTSDCPPGGTYSNDNPVALAVSGSASSSVNVPVAEPVKKLEVRVEVEHPTINELELVLHSPTGNRYVLQDRVGNGGAASMVKTFVVTVSEGEDAANQGNWRLEVANHNQQSSGRLKRWQMTLFDEFRVLYGNRTEYPISDVNPSWDNWLVSHASVWDVDRGAYSVLVEVAVDHPNPDNLELDLIGPSGRVYRLKRSGQAFYGDGPTRTFPAGTRERSRAGIWQLKVRDPINNEPGTLKSWLLEF</sequence>
<keyword evidence="10" id="KW-1185">Reference proteome</keyword>
<dbReference type="InterPro" id="IPR008979">
    <property type="entry name" value="Galactose-bd-like_sf"/>
</dbReference>
<evidence type="ECO:0000313" key="10">
    <source>
        <dbReference type="Proteomes" id="UP001202831"/>
    </source>
</evidence>
<protein>
    <submittedName>
        <fullName evidence="9">S8 family peptidase</fullName>
    </submittedName>
</protein>
<feature type="domain" description="P/Homo B" evidence="8">
    <location>
        <begin position="412"/>
        <end position="552"/>
    </location>
</feature>
<keyword evidence="7" id="KW-0732">Signal</keyword>
<feature type="signal peptide" evidence="7">
    <location>
        <begin position="1"/>
        <end position="23"/>
    </location>
</feature>
<keyword evidence="2 5" id="KW-0645">Protease</keyword>
<dbReference type="SUPFAM" id="SSF49785">
    <property type="entry name" value="Galactose-binding domain-like"/>
    <property type="match status" value="2"/>
</dbReference>
<feature type="active site" description="Charge relay system" evidence="5">
    <location>
        <position position="201"/>
    </location>
</feature>
<dbReference type="PROSITE" id="PS00137">
    <property type="entry name" value="SUBTILASE_HIS"/>
    <property type="match status" value="1"/>
</dbReference>
<evidence type="ECO:0000256" key="6">
    <source>
        <dbReference type="RuleBase" id="RU003355"/>
    </source>
</evidence>
<dbReference type="InterPro" id="IPR023828">
    <property type="entry name" value="Peptidase_S8_Ser-AS"/>
</dbReference>
<dbReference type="PANTHER" id="PTHR43806">
    <property type="entry name" value="PEPTIDASE S8"/>
    <property type="match status" value="1"/>
</dbReference>
<dbReference type="Pfam" id="PF01483">
    <property type="entry name" value="P_proprotein"/>
    <property type="match status" value="2"/>
</dbReference>
<dbReference type="PROSITE" id="PS51829">
    <property type="entry name" value="P_HOMO_B"/>
    <property type="match status" value="2"/>
</dbReference>
<organism evidence="9 10">
    <name type="scientific">Shewanella corallii</name>
    <dbReference type="NCBI Taxonomy" id="560080"/>
    <lineage>
        <taxon>Bacteria</taxon>
        <taxon>Pseudomonadati</taxon>
        <taxon>Pseudomonadota</taxon>
        <taxon>Gammaproteobacteria</taxon>
        <taxon>Alteromonadales</taxon>
        <taxon>Shewanellaceae</taxon>
        <taxon>Shewanella</taxon>
    </lineage>
</organism>
<dbReference type="PROSITE" id="PS51892">
    <property type="entry name" value="SUBTILASE"/>
    <property type="match status" value="1"/>
</dbReference>
<dbReference type="InterPro" id="IPR050131">
    <property type="entry name" value="Peptidase_S8_subtilisin-like"/>
</dbReference>
<dbReference type="PRINTS" id="PR00723">
    <property type="entry name" value="SUBTILISIN"/>
</dbReference>
<feature type="domain" description="P/Homo B" evidence="8">
    <location>
        <begin position="553"/>
        <end position="661"/>
    </location>
</feature>
<dbReference type="InterPro" id="IPR000209">
    <property type="entry name" value="Peptidase_S8/S53_dom"/>
</dbReference>
<dbReference type="InterPro" id="IPR023827">
    <property type="entry name" value="Peptidase_S8_Asp-AS"/>
</dbReference>